<evidence type="ECO:0000313" key="5">
    <source>
        <dbReference type="EMBL" id="MBB2893426.1"/>
    </source>
</evidence>
<dbReference type="GO" id="GO:0015768">
    <property type="term" value="P:maltose transport"/>
    <property type="evidence" value="ECO:0007669"/>
    <property type="project" value="TreeGrafter"/>
</dbReference>
<dbReference type="GO" id="GO:1901982">
    <property type="term" value="F:maltose binding"/>
    <property type="evidence" value="ECO:0007669"/>
    <property type="project" value="TreeGrafter"/>
</dbReference>
<dbReference type="SUPFAM" id="SSF53850">
    <property type="entry name" value="Periplasmic binding protein-like II"/>
    <property type="match status" value="1"/>
</dbReference>
<keyword evidence="2" id="KW-0813">Transport</keyword>
<dbReference type="GO" id="GO:0055052">
    <property type="term" value="C:ATP-binding cassette (ABC) transporter complex, substrate-binding subunit-containing"/>
    <property type="evidence" value="ECO:0007669"/>
    <property type="project" value="TreeGrafter"/>
</dbReference>
<dbReference type="GO" id="GO:0042956">
    <property type="term" value="P:maltodextrin transmembrane transport"/>
    <property type="evidence" value="ECO:0007669"/>
    <property type="project" value="TreeGrafter"/>
</dbReference>
<dbReference type="InterPro" id="IPR006059">
    <property type="entry name" value="SBP"/>
</dbReference>
<dbReference type="PROSITE" id="PS51257">
    <property type="entry name" value="PROKAR_LIPOPROTEIN"/>
    <property type="match status" value="1"/>
</dbReference>
<name>A0A839NCR4_9MICO</name>
<proteinExistence type="inferred from homology"/>
<dbReference type="PANTHER" id="PTHR30061">
    <property type="entry name" value="MALTOSE-BINDING PERIPLASMIC PROTEIN"/>
    <property type="match status" value="1"/>
</dbReference>
<sequence length="439" mass="45892">MPKRRYLYALSAGLVATLGLTACSGGSSQGADSPQSVPSASNAAGKKITVWVMQDDYTDKTLNAINAQFTKQTGAKVDVQVQQWDGITTKITTALSTSTPPDVLDIGNTQVASFAATGGLADLTSYKKDLQQGQTWLGGLVEPATVDGKLYAVPGFAGARAVIYNKTMWKKAGVTSAPTTMSELESDLAKVKAAQSGSDFSPFYLPGQDWYVGMQFVWSAGGDLATKSGDTWTAGLSTPQAQKGLTAFKKFQNAYSSTASQTLFTDTPDQNQVFADGKTSAIVATNGAIANIQKANPALKDSDLGTFAMPAADGTQPVMLGGSDWGIAAKSKNQQLALQWTKIAASPQMQQKWVFGNDGWIPNSTQATKAATADVPAITKGFFTAALISKATPASPQWATIEGTKDVNNLFSSIASGKQSVANAAKSFDGKLNKTLNAG</sequence>
<feature type="signal peptide" evidence="4">
    <location>
        <begin position="1"/>
        <end position="22"/>
    </location>
</feature>
<accession>A0A839NCR4</accession>
<comment type="similarity">
    <text evidence="1">Belongs to the bacterial solute-binding protein 1 family.</text>
</comment>
<dbReference type="CDD" id="cd14747">
    <property type="entry name" value="PBP2_MalE"/>
    <property type="match status" value="1"/>
</dbReference>
<dbReference type="PANTHER" id="PTHR30061:SF50">
    <property type="entry name" value="MALTOSE_MALTODEXTRIN-BINDING PERIPLASMIC PROTEIN"/>
    <property type="match status" value="1"/>
</dbReference>
<evidence type="ECO:0000256" key="2">
    <source>
        <dbReference type="ARBA" id="ARBA00022448"/>
    </source>
</evidence>
<keyword evidence="6" id="KW-1185">Reference proteome</keyword>
<dbReference type="RefSeq" id="WP_183321824.1">
    <property type="nucleotide sequence ID" value="NZ_JACHVQ010000003.1"/>
</dbReference>
<dbReference type="Pfam" id="PF13416">
    <property type="entry name" value="SBP_bac_8"/>
    <property type="match status" value="1"/>
</dbReference>
<dbReference type="AlphaFoldDB" id="A0A839NCR4"/>
<feature type="chain" id="PRO_5038380824" evidence="4">
    <location>
        <begin position="23"/>
        <end position="439"/>
    </location>
</feature>
<gene>
    <name evidence="5" type="ORF">FHU39_003457</name>
</gene>
<keyword evidence="3 4" id="KW-0732">Signal</keyword>
<evidence type="ECO:0000313" key="6">
    <source>
        <dbReference type="Proteomes" id="UP000559182"/>
    </source>
</evidence>
<reference evidence="5 6" key="1">
    <citation type="submission" date="2020-08" db="EMBL/GenBank/DDBJ databases">
        <title>Sequencing the genomes of 1000 actinobacteria strains.</title>
        <authorList>
            <person name="Klenk H.-P."/>
        </authorList>
    </citation>
    <scope>NUCLEOTIDE SEQUENCE [LARGE SCALE GENOMIC DNA]</scope>
    <source>
        <strain evidence="5 6">DSM 105369</strain>
    </source>
</reference>
<protein>
    <submittedName>
        <fullName evidence="5">N,N'-diacetylchitobiose transport system substrate-binding protein</fullName>
    </submittedName>
</protein>
<evidence type="ECO:0000256" key="4">
    <source>
        <dbReference type="SAM" id="SignalP"/>
    </source>
</evidence>
<dbReference type="EMBL" id="JACHVQ010000003">
    <property type="protein sequence ID" value="MBB2893426.1"/>
    <property type="molecule type" value="Genomic_DNA"/>
</dbReference>
<evidence type="ECO:0000256" key="1">
    <source>
        <dbReference type="ARBA" id="ARBA00008520"/>
    </source>
</evidence>
<comment type="caution">
    <text evidence="5">The sequence shown here is derived from an EMBL/GenBank/DDBJ whole genome shotgun (WGS) entry which is preliminary data.</text>
</comment>
<organism evidence="5 6">
    <name type="scientific">Flexivirga oryzae</name>
    <dbReference type="NCBI Taxonomy" id="1794944"/>
    <lineage>
        <taxon>Bacteria</taxon>
        <taxon>Bacillati</taxon>
        <taxon>Actinomycetota</taxon>
        <taxon>Actinomycetes</taxon>
        <taxon>Micrococcales</taxon>
        <taxon>Dermacoccaceae</taxon>
        <taxon>Flexivirga</taxon>
    </lineage>
</organism>
<dbReference type="Gene3D" id="3.40.190.10">
    <property type="entry name" value="Periplasmic binding protein-like II"/>
    <property type="match status" value="2"/>
</dbReference>
<dbReference type="Proteomes" id="UP000559182">
    <property type="component" value="Unassembled WGS sequence"/>
</dbReference>
<evidence type="ECO:0000256" key="3">
    <source>
        <dbReference type="ARBA" id="ARBA00022729"/>
    </source>
</evidence>